<evidence type="ECO:0000313" key="2">
    <source>
        <dbReference type="EMBL" id="EKJ94883.1"/>
    </source>
</evidence>
<gene>
    <name evidence="2" type="ORF">C241_16458</name>
</gene>
<proteinExistence type="predicted"/>
<dbReference type="EMBL" id="AMQQ01000023">
    <property type="protein sequence ID" value="EKJ94883.1"/>
    <property type="molecule type" value="Genomic_DNA"/>
</dbReference>
<feature type="region of interest" description="Disordered" evidence="1">
    <location>
        <begin position="1"/>
        <end position="23"/>
    </location>
</feature>
<evidence type="ECO:0000313" key="3">
    <source>
        <dbReference type="Proteomes" id="UP000017668"/>
    </source>
</evidence>
<comment type="caution">
    <text evidence="2">The sequence shown here is derived from an EMBL/GenBank/DDBJ whole genome shotgun (WGS) entry which is preliminary data.</text>
</comment>
<name>A0ABN0HJS3_RHILU</name>
<organism evidence="2 3">
    <name type="scientific">Bradyrhizobium lupini HPC(L)</name>
    <dbReference type="NCBI Taxonomy" id="1229491"/>
    <lineage>
        <taxon>Bacteria</taxon>
        <taxon>Pseudomonadati</taxon>
        <taxon>Pseudomonadota</taxon>
        <taxon>Alphaproteobacteria</taxon>
        <taxon>Hyphomicrobiales</taxon>
        <taxon>Nitrobacteraceae</taxon>
        <taxon>Bradyrhizobium</taxon>
    </lineage>
</organism>
<reference evidence="2 3" key="1">
    <citation type="journal article" date="2013" name="Genome Announc.">
        <title>Genome Sequence of Rhizobium lupini HPC(L) Isolated from Saline Desert Soil, Kutch (Gujarat).</title>
        <authorList>
            <person name="Agarwal L."/>
            <person name="Purohit H.J."/>
        </authorList>
    </citation>
    <scope>NUCLEOTIDE SEQUENCE [LARGE SCALE GENOMIC DNA]</scope>
    <source>
        <strain evidence="3">HPC(L)</strain>
    </source>
</reference>
<evidence type="ECO:0000256" key="1">
    <source>
        <dbReference type="SAM" id="MobiDB-lite"/>
    </source>
</evidence>
<sequence length="61" mass="6075">MAIAASGLPVTAGKGTGNSSEPKKLWNGEAVFCRLGSAAAESLVCAFADGIVFLEDFVAGA</sequence>
<accession>A0ABN0HJS3</accession>
<dbReference type="Proteomes" id="UP000017668">
    <property type="component" value="Unassembled WGS sequence"/>
</dbReference>
<keyword evidence="3" id="KW-1185">Reference proteome</keyword>
<protein>
    <submittedName>
        <fullName evidence="2">Uncharacterized protein</fullName>
    </submittedName>
</protein>